<protein>
    <submittedName>
        <fullName evidence="2">Uncharacterized protein</fullName>
    </submittedName>
</protein>
<dbReference type="EMBL" id="MU853297">
    <property type="protein sequence ID" value="KAK4117986.1"/>
    <property type="molecule type" value="Genomic_DNA"/>
</dbReference>
<evidence type="ECO:0000313" key="3">
    <source>
        <dbReference type="Proteomes" id="UP001302602"/>
    </source>
</evidence>
<dbReference type="GeneID" id="87828355"/>
<organism evidence="2 3">
    <name type="scientific">Parathielavia appendiculata</name>
    <dbReference type="NCBI Taxonomy" id="2587402"/>
    <lineage>
        <taxon>Eukaryota</taxon>
        <taxon>Fungi</taxon>
        <taxon>Dikarya</taxon>
        <taxon>Ascomycota</taxon>
        <taxon>Pezizomycotina</taxon>
        <taxon>Sordariomycetes</taxon>
        <taxon>Sordariomycetidae</taxon>
        <taxon>Sordariales</taxon>
        <taxon>Chaetomiaceae</taxon>
        <taxon>Parathielavia</taxon>
    </lineage>
</organism>
<keyword evidence="3" id="KW-1185">Reference proteome</keyword>
<reference evidence="2" key="1">
    <citation type="journal article" date="2023" name="Mol. Phylogenet. Evol.">
        <title>Genome-scale phylogeny and comparative genomics of the fungal order Sordariales.</title>
        <authorList>
            <person name="Hensen N."/>
            <person name="Bonometti L."/>
            <person name="Westerberg I."/>
            <person name="Brannstrom I.O."/>
            <person name="Guillou S."/>
            <person name="Cros-Aarteil S."/>
            <person name="Calhoun S."/>
            <person name="Haridas S."/>
            <person name="Kuo A."/>
            <person name="Mondo S."/>
            <person name="Pangilinan J."/>
            <person name="Riley R."/>
            <person name="LaButti K."/>
            <person name="Andreopoulos B."/>
            <person name="Lipzen A."/>
            <person name="Chen C."/>
            <person name="Yan M."/>
            <person name="Daum C."/>
            <person name="Ng V."/>
            <person name="Clum A."/>
            <person name="Steindorff A."/>
            <person name="Ohm R.A."/>
            <person name="Martin F."/>
            <person name="Silar P."/>
            <person name="Natvig D.O."/>
            <person name="Lalanne C."/>
            <person name="Gautier V."/>
            <person name="Ament-Velasquez S.L."/>
            <person name="Kruys A."/>
            <person name="Hutchinson M.I."/>
            <person name="Powell A.J."/>
            <person name="Barry K."/>
            <person name="Miller A.N."/>
            <person name="Grigoriev I.V."/>
            <person name="Debuchy R."/>
            <person name="Gladieux P."/>
            <person name="Hiltunen Thoren M."/>
            <person name="Johannesson H."/>
        </authorList>
    </citation>
    <scope>NUCLEOTIDE SEQUENCE</scope>
    <source>
        <strain evidence="2">CBS 731.68</strain>
    </source>
</reference>
<feature type="non-terminal residue" evidence="2">
    <location>
        <position position="1"/>
    </location>
</feature>
<reference evidence="2" key="2">
    <citation type="submission" date="2023-05" db="EMBL/GenBank/DDBJ databases">
        <authorList>
            <consortium name="Lawrence Berkeley National Laboratory"/>
            <person name="Steindorff A."/>
            <person name="Hensen N."/>
            <person name="Bonometti L."/>
            <person name="Westerberg I."/>
            <person name="Brannstrom I.O."/>
            <person name="Guillou S."/>
            <person name="Cros-Aarteil S."/>
            <person name="Calhoun S."/>
            <person name="Haridas S."/>
            <person name="Kuo A."/>
            <person name="Mondo S."/>
            <person name="Pangilinan J."/>
            <person name="Riley R."/>
            <person name="Labutti K."/>
            <person name="Andreopoulos B."/>
            <person name="Lipzen A."/>
            <person name="Chen C."/>
            <person name="Yanf M."/>
            <person name="Daum C."/>
            <person name="Ng V."/>
            <person name="Clum A."/>
            <person name="Ohm R."/>
            <person name="Martin F."/>
            <person name="Silar P."/>
            <person name="Natvig D."/>
            <person name="Lalanne C."/>
            <person name="Gautier V."/>
            <person name="Ament-Velasquez S.L."/>
            <person name="Kruys A."/>
            <person name="Hutchinson M.I."/>
            <person name="Powell A.J."/>
            <person name="Barry K."/>
            <person name="Miller A.N."/>
            <person name="Grigoriev I.V."/>
            <person name="Debuchy R."/>
            <person name="Gladieux P."/>
            <person name="Thoren M.H."/>
            <person name="Johannesson H."/>
        </authorList>
    </citation>
    <scope>NUCLEOTIDE SEQUENCE</scope>
    <source>
        <strain evidence="2">CBS 731.68</strain>
    </source>
</reference>
<feature type="compositionally biased region" description="Acidic residues" evidence="1">
    <location>
        <begin position="97"/>
        <end position="114"/>
    </location>
</feature>
<feature type="region of interest" description="Disordered" evidence="1">
    <location>
        <begin position="733"/>
        <end position="767"/>
    </location>
</feature>
<evidence type="ECO:0000313" key="2">
    <source>
        <dbReference type="EMBL" id="KAK4117986.1"/>
    </source>
</evidence>
<dbReference type="Proteomes" id="UP001302602">
    <property type="component" value="Unassembled WGS sequence"/>
</dbReference>
<accession>A0AAN6TPK6</accession>
<feature type="region of interest" description="Disordered" evidence="1">
    <location>
        <begin position="97"/>
        <end position="136"/>
    </location>
</feature>
<proteinExistence type="predicted"/>
<name>A0AAN6TPK6_9PEZI</name>
<dbReference type="AlphaFoldDB" id="A0AAN6TPK6"/>
<comment type="caution">
    <text evidence="2">The sequence shown here is derived from an EMBL/GenBank/DDBJ whole genome shotgun (WGS) entry which is preliminary data.</text>
</comment>
<dbReference type="RefSeq" id="XP_062641759.1">
    <property type="nucleotide sequence ID" value="XM_062791586.1"/>
</dbReference>
<evidence type="ECO:0000256" key="1">
    <source>
        <dbReference type="SAM" id="MobiDB-lite"/>
    </source>
</evidence>
<gene>
    <name evidence="2" type="ORF">N657DRAFT_638369</name>
</gene>
<sequence>HGGSENASADDEAESEAALAIVLLAVERVIWRAQKASQGSVVGSAAVNYIERREAGGDSNEKPFNAGQKGATMVKYSAVWASVMAYIWRTWHLEPVEEESAEGEAEEEVEEERGDGDRGANGQVEGSEPQGIRDRRPAYHFTAEQAEVFDRVRTVAYTAIYGRDGSDIHHDRDRGSGRDEDEDDTSELEGHVLDFFIALLDHDIGDNEFRNALYSGLAVLGIQPGHGWRSALVYTPVLSAIVTVARMLVLYKAKRARDEEIRRRQRFAGESKAKARERARSHFDRVREMVQRFMTIVAFDGQPSPMDSILRLRAYGKAIRANTNADGVVDWHGDELLIGHVQFSITSLRAMIHGLLHAARAQLRRAVLLLDVDEDGEPVTTAKQGAGEPAGATAWPAIQWDKLVDNAAETKAGWSFAEDPRNREAFGGVDGKRWLADRVEEEEGEEERAKAGGIGGKEVTRAGEGDEVQAIAGEIEGEEVASAGEVAGKGTGDNDVEVEAEIYRGRVQRRMRGQAERMRQAEESIEVEQFQAVLQEWSVGCTWCRAIGEAEEVCRRHTLDRCQEEDAGEIRRMVGQAERLVRWEPYSCCFDCGIPQAMCRRFEPMGPAGGFRRVEGQTCQYGGVLMRTVISIWGAGGVSGSKRLYEWMRMQGTGVDEDDIDGRIRWMGRKQEYGRNYRKIPGYRVRVMSRRDEGDRAVGRVVQAGLERYRSGKIIVYGGEVERVERLRDYAQASGRAGRDGEASEAVIVWPKGDDGHGAKRGKARKE</sequence>